<protein>
    <submittedName>
        <fullName evidence="1">Uncharacterized protein</fullName>
    </submittedName>
</protein>
<evidence type="ECO:0000313" key="1">
    <source>
        <dbReference type="EMBL" id="TLV21595.1"/>
    </source>
</evidence>
<evidence type="ECO:0000313" key="2">
    <source>
        <dbReference type="Proteomes" id="UP000307430"/>
    </source>
</evidence>
<proteinExistence type="predicted"/>
<keyword evidence="2" id="KW-1185">Reference proteome</keyword>
<accession>A0A5R9LLL2</accession>
<dbReference type="EMBL" id="VCHQ01000007">
    <property type="protein sequence ID" value="TLV21595.1"/>
    <property type="molecule type" value="Genomic_DNA"/>
</dbReference>
<organism evidence="1 2">
    <name type="scientific">Klebsiella indica</name>
    <dbReference type="NCBI Taxonomy" id="2582917"/>
    <lineage>
        <taxon>Bacteria</taxon>
        <taxon>Pseudomonadati</taxon>
        <taxon>Pseudomonadota</taxon>
        <taxon>Gammaproteobacteria</taxon>
        <taxon>Enterobacterales</taxon>
        <taxon>Enterobacteriaceae</taxon>
        <taxon>Klebsiella/Raoultella group</taxon>
        <taxon>Klebsiella</taxon>
    </lineage>
</organism>
<comment type="caution">
    <text evidence="1">The sequence shown here is derived from an EMBL/GenBank/DDBJ whole genome shotgun (WGS) entry which is preliminary data.</text>
</comment>
<dbReference type="AlphaFoldDB" id="A0A5R9LLL2"/>
<dbReference type="Proteomes" id="UP000307430">
    <property type="component" value="Unassembled WGS sequence"/>
</dbReference>
<name>A0A5R9LLL2_9ENTR</name>
<gene>
    <name evidence="1" type="ORF">FE839_06065</name>
</gene>
<reference evidence="1 2" key="1">
    <citation type="submission" date="2019-05" db="EMBL/GenBank/DDBJ databases">
        <title>Genome sequence of Klebsiella sp strain TOUT106.</title>
        <authorList>
            <person name="Rahi P."/>
            <person name="Chaudhari D."/>
        </authorList>
    </citation>
    <scope>NUCLEOTIDE SEQUENCE [LARGE SCALE GENOMIC DNA]</scope>
    <source>
        <strain evidence="1 2">TOUT106</strain>
    </source>
</reference>
<sequence>MRLHSIKWLMAIIFISLLTALVIKSWQYWQQNHFQCSGEMRLFNTDFQGDVSVRYIFDSNRGLVIVRGEITPLEGRPFTINQSVWFSFTRDGEHYFMRSENISAGTGKAEEEVQGQIKRILPPFFLKPQVPFYLNIQRINERTRLFYTSRAPVLFCET</sequence>